<keyword evidence="1" id="KW-0813">Transport</keyword>
<evidence type="ECO:0000259" key="4">
    <source>
        <dbReference type="PROSITE" id="PS50893"/>
    </source>
</evidence>
<protein>
    <submittedName>
        <fullName evidence="5">ABC transporter</fullName>
    </submittedName>
</protein>
<organism evidence="5 6">
    <name type="scientific">Cytobacillus solani</name>
    <dbReference type="NCBI Taxonomy" id="1637975"/>
    <lineage>
        <taxon>Bacteria</taxon>
        <taxon>Bacillati</taxon>
        <taxon>Bacillota</taxon>
        <taxon>Bacilli</taxon>
        <taxon>Bacillales</taxon>
        <taxon>Bacillaceae</taxon>
        <taxon>Cytobacillus</taxon>
    </lineage>
</organism>
<keyword evidence="2" id="KW-0547">Nucleotide-binding</keyword>
<evidence type="ECO:0000256" key="2">
    <source>
        <dbReference type="ARBA" id="ARBA00022741"/>
    </source>
</evidence>
<dbReference type="EMBL" id="LJIX01000006">
    <property type="protein sequence ID" value="KQL19943.1"/>
    <property type="molecule type" value="Genomic_DNA"/>
</dbReference>
<dbReference type="InterPro" id="IPR003439">
    <property type="entry name" value="ABC_transporter-like_ATP-bd"/>
</dbReference>
<reference evidence="5 6" key="1">
    <citation type="submission" date="2015-09" db="EMBL/GenBank/DDBJ databases">
        <title>Genome sequencing project for genomic taxonomy and phylogenomics of Bacillus-like bacteria.</title>
        <authorList>
            <person name="Liu B."/>
            <person name="Wang J."/>
            <person name="Zhu Y."/>
            <person name="Liu G."/>
            <person name="Chen Q."/>
            <person name="Chen Z."/>
            <person name="Lan J."/>
            <person name="Che J."/>
            <person name="Ge C."/>
            <person name="Shi H."/>
            <person name="Pan Z."/>
            <person name="Liu X."/>
        </authorList>
    </citation>
    <scope>NUCLEOTIDE SEQUENCE [LARGE SCALE GENOMIC DNA]</scope>
    <source>
        <strain evidence="5 6">FJAT-18043</strain>
    </source>
</reference>
<dbReference type="SMART" id="SM00382">
    <property type="entry name" value="AAA"/>
    <property type="match status" value="1"/>
</dbReference>
<evidence type="ECO:0000313" key="5">
    <source>
        <dbReference type="EMBL" id="KQL19943.1"/>
    </source>
</evidence>
<dbReference type="Pfam" id="PF00005">
    <property type="entry name" value="ABC_tran"/>
    <property type="match status" value="1"/>
</dbReference>
<accession>A0A0Q3VHU2</accession>
<dbReference type="PANTHER" id="PTHR42939:SF1">
    <property type="entry name" value="ABC TRANSPORTER ATP-BINDING PROTEIN ALBC-RELATED"/>
    <property type="match status" value="1"/>
</dbReference>
<dbReference type="PATRIC" id="fig|1637975.4.peg.3133"/>
<dbReference type="InterPro" id="IPR003593">
    <property type="entry name" value="AAA+_ATPase"/>
</dbReference>
<dbReference type="CDD" id="cd03230">
    <property type="entry name" value="ABC_DR_subfamily_A"/>
    <property type="match status" value="1"/>
</dbReference>
<dbReference type="Proteomes" id="UP000050996">
    <property type="component" value="Unassembled WGS sequence"/>
</dbReference>
<proteinExistence type="predicted"/>
<dbReference type="RefSeq" id="WP_053476477.1">
    <property type="nucleotide sequence ID" value="NZ_CP041305.1"/>
</dbReference>
<dbReference type="Gene3D" id="3.40.50.300">
    <property type="entry name" value="P-loop containing nucleotide triphosphate hydrolases"/>
    <property type="match status" value="1"/>
</dbReference>
<gene>
    <name evidence="5" type="ORF">AN957_16135</name>
</gene>
<comment type="caution">
    <text evidence="5">The sequence shown here is derived from an EMBL/GenBank/DDBJ whole genome shotgun (WGS) entry which is preliminary data.</text>
</comment>
<dbReference type="InterPro" id="IPR051782">
    <property type="entry name" value="ABC_Transporter_VariousFunc"/>
</dbReference>
<evidence type="ECO:0000313" key="6">
    <source>
        <dbReference type="Proteomes" id="UP000050996"/>
    </source>
</evidence>
<evidence type="ECO:0000256" key="1">
    <source>
        <dbReference type="ARBA" id="ARBA00022448"/>
    </source>
</evidence>
<dbReference type="InterPro" id="IPR027417">
    <property type="entry name" value="P-loop_NTPase"/>
</dbReference>
<dbReference type="STRING" id="1637975.AN957_16135"/>
<feature type="domain" description="ABC transporter" evidence="4">
    <location>
        <begin position="2"/>
        <end position="227"/>
    </location>
</feature>
<dbReference type="GO" id="GO:0005524">
    <property type="term" value="F:ATP binding"/>
    <property type="evidence" value="ECO:0007669"/>
    <property type="project" value="UniProtKB-KW"/>
</dbReference>
<dbReference type="PROSITE" id="PS50893">
    <property type="entry name" value="ABC_TRANSPORTER_2"/>
    <property type="match status" value="1"/>
</dbReference>
<keyword evidence="3" id="KW-0067">ATP-binding</keyword>
<evidence type="ECO:0000256" key="3">
    <source>
        <dbReference type="ARBA" id="ARBA00022840"/>
    </source>
</evidence>
<dbReference type="SUPFAM" id="SSF52540">
    <property type="entry name" value="P-loop containing nucleoside triphosphate hydrolases"/>
    <property type="match status" value="1"/>
</dbReference>
<keyword evidence="6" id="KW-1185">Reference proteome</keyword>
<dbReference type="GO" id="GO:0016887">
    <property type="term" value="F:ATP hydrolysis activity"/>
    <property type="evidence" value="ECO:0007669"/>
    <property type="project" value="InterPro"/>
</dbReference>
<sequence>MIKISHIRKSFDGLEAVENVSLTVNRGSIYGLLGSNGAGKTTLLKLLTGLYVPDEGLISIDGQPVYESPEVKEKIFFIQDTPYFLPHYTTKQMAQFYESIYPRWSNERFQELVAIFQVDVHKKIHRFSKGIQRQVAFILALSTLPEVLILDEPLDGLDPVMRKKVKSLMIDDVAEREMTVLISSHNLREVEDLCDFVGIMHKGQMMIEKDLDDLKSDTHKVQIAFKGGAPIPPSILDSVKVLHKEKRGSILLLIVKGKEEEVTESIVKYQPVIFDILPLTLEEIFIYEMGDVGYAVENILG</sequence>
<dbReference type="AlphaFoldDB" id="A0A0Q3VHU2"/>
<dbReference type="PANTHER" id="PTHR42939">
    <property type="entry name" value="ABC TRANSPORTER ATP-BINDING PROTEIN ALBC-RELATED"/>
    <property type="match status" value="1"/>
</dbReference>
<name>A0A0Q3VHU2_9BACI</name>